<feature type="compositionally biased region" description="Polar residues" evidence="6">
    <location>
        <begin position="517"/>
        <end position="530"/>
    </location>
</feature>
<organism evidence="8 9">
    <name type="scientific">Caenorhabditis briggsae</name>
    <dbReference type="NCBI Taxonomy" id="6238"/>
    <lineage>
        <taxon>Eukaryota</taxon>
        <taxon>Metazoa</taxon>
        <taxon>Ecdysozoa</taxon>
        <taxon>Nematoda</taxon>
        <taxon>Chromadorea</taxon>
        <taxon>Rhabditida</taxon>
        <taxon>Rhabditina</taxon>
        <taxon>Rhabditomorpha</taxon>
        <taxon>Rhabditoidea</taxon>
        <taxon>Rhabditidae</taxon>
        <taxon>Peloderinae</taxon>
        <taxon>Caenorhabditis</taxon>
    </lineage>
</organism>
<dbReference type="Proteomes" id="UP000827892">
    <property type="component" value="Chromosome IV"/>
</dbReference>
<dbReference type="GO" id="GO:0046983">
    <property type="term" value="F:protein dimerization activity"/>
    <property type="evidence" value="ECO:0007669"/>
    <property type="project" value="InterPro"/>
</dbReference>
<keyword evidence="4" id="KW-0862">Zinc</keyword>
<evidence type="ECO:0000256" key="1">
    <source>
        <dbReference type="ARBA" id="ARBA00004123"/>
    </source>
</evidence>
<keyword evidence="5" id="KW-0539">Nucleus</keyword>
<feature type="compositionally biased region" description="Acidic residues" evidence="6">
    <location>
        <begin position="493"/>
        <end position="511"/>
    </location>
</feature>
<evidence type="ECO:0000313" key="9">
    <source>
        <dbReference type="Proteomes" id="UP000827892"/>
    </source>
</evidence>
<accession>A0AAE9A6Q7</accession>
<gene>
    <name evidence="8" type="ORF">L3Y34_003606</name>
</gene>
<evidence type="ECO:0000256" key="4">
    <source>
        <dbReference type="ARBA" id="ARBA00022833"/>
    </source>
</evidence>
<keyword evidence="3" id="KW-0863">Zinc-finger</keyword>
<dbReference type="Pfam" id="PF05699">
    <property type="entry name" value="Dimer_Tnp_hAT"/>
    <property type="match status" value="2"/>
</dbReference>
<feature type="compositionally biased region" description="Low complexity" evidence="6">
    <location>
        <begin position="553"/>
        <end position="571"/>
    </location>
</feature>
<dbReference type="InterPro" id="IPR008906">
    <property type="entry name" value="HATC_C_dom"/>
</dbReference>
<feature type="domain" description="HAT C-terminal dimerisation" evidence="7">
    <location>
        <begin position="415"/>
        <end position="469"/>
    </location>
</feature>
<evidence type="ECO:0000256" key="2">
    <source>
        <dbReference type="ARBA" id="ARBA00022723"/>
    </source>
</evidence>
<dbReference type="GO" id="GO:0005634">
    <property type="term" value="C:nucleus"/>
    <property type="evidence" value="ECO:0007669"/>
    <property type="project" value="UniProtKB-SubCell"/>
</dbReference>
<feature type="domain" description="HAT C-terminal dimerisation" evidence="7">
    <location>
        <begin position="236"/>
        <end position="299"/>
    </location>
</feature>
<feature type="compositionally biased region" description="Pro residues" evidence="6">
    <location>
        <begin position="572"/>
        <end position="581"/>
    </location>
</feature>
<protein>
    <recommendedName>
        <fullName evidence="7">HAT C-terminal dimerisation domain-containing protein</fullName>
    </recommendedName>
</protein>
<evidence type="ECO:0000256" key="6">
    <source>
        <dbReference type="SAM" id="MobiDB-lite"/>
    </source>
</evidence>
<evidence type="ECO:0000313" key="8">
    <source>
        <dbReference type="EMBL" id="ULT94247.1"/>
    </source>
</evidence>
<name>A0AAE9A6Q7_CAEBR</name>
<evidence type="ECO:0000256" key="5">
    <source>
        <dbReference type="ARBA" id="ARBA00023242"/>
    </source>
</evidence>
<comment type="subcellular location">
    <subcellularLocation>
        <location evidence="1">Nucleus</location>
    </subcellularLocation>
</comment>
<evidence type="ECO:0000259" key="7">
    <source>
        <dbReference type="Pfam" id="PF05699"/>
    </source>
</evidence>
<dbReference type="InterPro" id="IPR052035">
    <property type="entry name" value="ZnF_BED_domain_contain"/>
</dbReference>
<sequence>MISKSKIGRKRFKERSKILKILSRIPLPFSPTRWGGSVLLAQAYFNHMYSSQNQSKAWRFFEKQNNGQTVTSTTRLTKYVESLEPYLEALNQSESNKSFISEILVQFSHLTTYASSQDQRSFLGRCLCDETVSRYESYVENESLLMSTYLDPRFSYVPDLLMRVRWTEIEESIALYSESLIIVPTSAQPPVPKKAHVEESSYAKFVQSKRLSVGGSSIQAEMASYKALVVAGRPALDSDPVTFWRAHRDRFPLLQRIALHFLSPTQSSAIVERLFSVCGSIVNNSRRNRMKPKTLNQQLLCAALATLESTKKNTSTTEEFDALLGNELATFALYCDPRFSYLPGILKNITWSNIENEVETYCGSIRVVTTDANGASHVAPPAPKKVKDDGSFFSRFFSSRRDVATTDSTRSEVVSYQSMIQSLRPPTSSDPLHFWALNAEKFPNLSVLANHSLASPSSAAPVERLFRNRLLPATLNNVILCAALADLAKGLRDDDDSEESSEENIDDEDDGNNNNSFNPANTASYSSAVQSVPPPIPINSFSSPPVLSASPQPLINSHSSPSSVPSASPISPISPPSPNNS</sequence>
<dbReference type="AlphaFoldDB" id="A0AAE9A6Q7"/>
<evidence type="ECO:0000256" key="3">
    <source>
        <dbReference type="ARBA" id="ARBA00022771"/>
    </source>
</evidence>
<dbReference type="SUPFAM" id="SSF53098">
    <property type="entry name" value="Ribonuclease H-like"/>
    <property type="match status" value="2"/>
</dbReference>
<dbReference type="PANTHER" id="PTHR46481:SF10">
    <property type="entry name" value="ZINC FINGER BED DOMAIN-CONTAINING PROTEIN 39"/>
    <property type="match status" value="1"/>
</dbReference>
<keyword evidence="2" id="KW-0479">Metal-binding</keyword>
<reference evidence="8 9" key="1">
    <citation type="submission" date="2022-05" db="EMBL/GenBank/DDBJ databases">
        <title>Chromosome-level reference genomes for two strains of Caenorhabditis briggsae: an improved platform for comparative genomics.</title>
        <authorList>
            <person name="Stevens L."/>
            <person name="Andersen E.C."/>
        </authorList>
    </citation>
    <scope>NUCLEOTIDE SEQUENCE [LARGE SCALE GENOMIC DNA]</scope>
    <source>
        <strain evidence="8">QX1410_ONT</strain>
        <tissue evidence="8">Whole-organism</tissue>
    </source>
</reference>
<proteinExistence type="predicted"/>
<dbReference type="EMBL" id="CP090894">
    <property type="protein sequence ID" value="ULT94247.1"/>
    <property type="molecule type" value="Genomic_DNA"/>
</dbReference>
<dbReference type="GO" id="GO:0008270">
    <property type="term" value="F:zinc ion binding"/>
    <property type="evidence" value="ECO:0007669"/>
    <property type="project" value="UniProtKB-KW"/>
</dbReference>
<dbReference type="PANTHER" id="PTHR46481">
    <property type="entry name" value="ZINC FINGER BED DOMAIN-CONTAINING PROTEIN 4"/>
    <property type="match status" value="1"/>
</dbReference>
<feature type="region of interest" description="Disordered" evidence="6">
    <location>
        <begin position="492"/>
        <end position="581"/>
    </location>
</feature>
<dbReference type="InterPro" id="IPR012337">
    <property type="entry name" value="RNaseH-like_sf"/>
</dbReference>